<dbReference type="GO" id="GO:0046872">
    <property type="term" value="F:metal ion binding"/>
    <property type="evidence" value="ECO:0007669"/>
    <property type="project" value="UniProtKB-KW"/>
</dbReference>
<dbReference type="Pfam" id="PF12706">
    <property type="entry name" value="Lactamase_B_2"/>
    <property type="match status" value="1"/>
</dbReference>
<reference evidence="14" key="2">
    <citation type="journal article" date="2018" name="BMC Genomics">
        <title>Genomic insights into host adaptation between the wheat stripe rust pathogen (Puccinia striiformis f. sp. tritici) and the barley stripe rust pathogen (Puccinia striiformis f. sp. hordei).</title>
        <authorList>
            <person name="Xia C."/>
            <person name="Wang M."/>
            <person name="Yin C."/>
            <person name="Cornejo O.E."/>
            <person name="Hulbert S.H."/>
            <person name="Chen X."/>
        </authorList>
    </citation>
    <scope>NUCLEOTIDE SEQUENCE [LARGE SCALE GENOMIC DNA]</scope>
    <source>
        <strain evidence="14">93TX-2</strain>
    </source>
</reference>
<gene>
    <name evidence="13" type="ORF">PSHT_04048</name>
</gene>
<keyword evidence="6" id="KW-0540">Nuclease</keyword>
<dbReference type="EC" id="3.1.26.11" evidence="4"/>
<dbReference type="PANTHER" id="PTHR12553:SF49">
    <property type="entry name" value="ZINC PHOSPHODIESTERASE ELAC PROTEIN 2"/>
    <property type="match status" value="1"/>
</dbReference>
<dbReference type="InterPro" id="IPR047151">
    <property type="entry name" value="RNZ2-like"/>
</dbReference>
<reference evidence="14" key="3">
    <citation type="journal article" date="2018" name="Mol. Plant Microbe Interact.">
        <title>Genome sequence resources for the wheat stripe rust pathogen (Puccinia striiformis f. sp. tritici) and the barley stripe rust pathogen (Puccinia striiformis f. sp. hordei).</title>
        <authorList>
            <person name="Xia C."/>
            <person name="Wang M."/>
            <person name="Yin C."/>
            <person name="Cornejo O.E."/>
            <person name="Hulbert S.H."/>
            <person name="Chen X."/>
        </authorList>
    </citation>
    <scope>NUCLEOTIDE SEQUENCE [LARGE SCALE GENOMIC DNA]</scope>
    <source>
        <strain evidence="14">93TX-2</strain>
    </source>
</reference>
<name>A0A2S4WDX4_9BASI</name>
<keyword evidence="5" id="KW-0819">tRNA processing</keyword>
<evidence type="ECO:0000259" key="12">
    <source>
        <dbReference type="Pfam" id="PF12706"/>
    </source>
</evidence>
<evidence type="ECO:0000256" key="11">
    <source>
        <dbReference type="SAM" id="MobiDB-lite"/>
    </source>
</evidence>
<comment type="similarity">
    <text evidence="3">Belongs to the RNase Z family.</text>
</comment>
<keyword evidence="9" id="KW-0378">Hydrolase</keyword>
<dbReference type="PANTHER" id="PTHR12553">
    <property type="entry name" value="ZINC PHOSPHODIESTERASE ELAC PROTEIN 2"/>
    <property type="match status" value="1"/>
</dbReference>
<dbReference type="VEuPathDB" id="FungiDB:PSTT_01857"/>
<keyword evidence="8" id="KW-0255">Endonuclease</keyword>
<dbReference type="Proteomes" id="UP000238274">
    <property type="component" value="Unassembled WGS sequence"/>
</dbReference>
<evidence type="ECO:0000256" key="9">
    <source>
        <dbReference type="ARBA" id="ARBA00022801"/>
    </source>
</evidence>
<dbReference type="InterPro" id="IPR001279">
    <property type="entry name" value="Metallo-B-lactamas"/>
</dbReference>
<proteinExistence type="inferred from homology"/>
<evidence type="ECO:0000256" key="2">
    <source>
        <dbReference type="ARBA" id="ARBA00001947"/>
    </source>
</evidence>
<dbReference type="OrthoDB" id="527344at2759"/>
<sequence>MDNKHPQTSVPGQSHRCFAIGNDQQTIQAHTEPVVIKNRKCSPDLALSSDVPLKGTKLDPINTDLPAGVQPAVTNLHNGLPKILDNMFRASGAARTIGKNATPAHSYQRLHVPNEPINTDPVPYLVLGPRLQGKFLPDKAKRLGVKPGPDFAKLVNGESVQVNEETIVMSEMCLEGGSAGPVFFISGITSLEQLDQTTFPEPSYISGVSDGAKLLAVYHLVHENVVINKQYTGRISKFGSDVTLLAPGSFPIPYYSLEPAIPSLFSPQLNLLSRHETFSFNSSKTTLEHLSQLDYSIFGCLDRSELVSRLKNQPELADQLESLESIDYHSMAPTGEAGFVDQIIVTTLGSGSASPSKYRNGYEFDFVLLDAGEGTLGQFKQKFGPGWIETLKNLKMIFISHLHANYHCGLPSLLAEQSKLDNCVPLALISQYGIYLCLNKKLVLDPLGLSMGRVQWFNSKHLLKNSDKRSHTITSFKLDIETVPVNHSGKCFGVCIERKTQSWNIVFSGATKPCQPLIDTGQNADLLIHETSLGPEETELAETKGHSTIDQAVQVAPTRVADLFPSFYHYNCARSRMNAKDCVLNHFFGRYVKIPPSINKTNDQEMNIVISFDFMSCKIGVIQCIPALKKMVGGLDLEDIPETTEEGPSDPSPPSGKNKGLESKVNKGSRLPKPSKQGVKSLADQVVAEPLNDDSIEAE</sequence>
<dbReference type="InterPro" id="IPR036866">
    <property type="entry name" value="RibonucZ/Hydroxyglut_hydro"/>
</dbReference>
<evidence type="ECO:0000256" key="7">
    <source>
        <dbReference type="ARBA" id="ARBA00022723"/>
    </source>
</evidence>
<organism evidence="13 14">
    <name type="scientific">Puccinia striiformis</name>
    <dbReference type="NCBI Taxonomy" id="27350"/>
    <lineage>
        <taxon>Eukaryota</taxon>
        <taxon>Fungi</taxon>
        <taxon>Dikarya</taxon>
        <taxon>Basidiomycota</taxon>
        <taxon>Pucciniomycotina</taxon>
        <taxon>Pucciniomycetes</taxon>
        <taxon>Pucciniales</taxon>
        <taxon>Pucciniaceae</taxon>
        <taxon>Puccinia</taxon>
    </lineage>
</organism>
<dbReference type="AlphaFoldDB" id="A0A2S4WDX4"/>
<evidence type="ECO:0000256" key="5">
    <source>
        <dbReference type="ARBA" id="ARBA00022694"/>
    </source>
</evidence>
<comment type="cofactor">
    <cofactor evidence="2">
        <name>Zn(2+)</name>
        <dbReference type="ChEBI" id="CHEBI:29105"/>
    </cofactor>
</comment>
<comment type="catalytic activity">
    <reaction evidence="1">
        <text>Endonucleolytic cleavage of RNA, removing extra 3' nucleotides from tRNA precursor, generating 3' termini of tRNAs. A 3'-hydroxy group is left at the tRNA terminus and a 5'-phosphoryl group is left at the trailer molecule.</text>
        <dbReference type="EC" id="3.1.26.11"/>
    </reaction>
</comment>
<evidence type="ECO:0000256" key="3">
    <source>
        <dbReference type="ARBA" id="ARBA00007823"/>
    </source>
</evidence>
<feature type="compositionally biased region" description="Acidic residues" evidence="11">
    <location>
        <begin position="639"/>
        <end position="648"/>
    </location>
</feature>
<dbReference type="EMBL" id="PKSM01000041">
    <property type="protein sequence ID" value="POW19907.1"/>
    <property type="molecule type" value="Genomic_DNA"/>
</dbReference>
<keyword evidence="14" id="KW-1185">Reference proteome</keyword>
<dbReference type="VEuPathDB" id="FungiDB:PSHT_04048"/>
<keyword evidence="10" id="KW-0862">Zinc</keyword>
<feature type="domain" description="Metallo-beta-lactamase" evidence="12">
    <location>
        <begin position="367"/>
        <end position="556"/>
    </location>
</feature>
<evidence type="ECO:0000256" key="10">
    <source>
        <dbReference type="ARBA" id="ARBA00022833"/>
    </source>
</evidence>
<dbReference type="SUPFAM" id="SSF56281">
    <property type="entry name" value="Metallo-hydrolase/oxidoreductase"/>
    <property type="match status" value="2"/>
</dbReference>
<evidence type="ECO:0000256" key="6">
    <source>
        <dbReference type="ARBA" id="ARBA00022722"/>
    </source>
</evidence>
<dbReference type="GO" id="GO:1990180">
    <property type="term" value="P:mitochondrial tRNA 3'-end processing"/>
    <property type="evidence" value="ECO:0007669"/>
    <property type="project" value="TreeGrafter"/>
</dbReference>
<evidence type="ECO:0000313" key="13">
    <source>
        <dbReference type="EMBL" id="POW19907.1"/>
    </source>
</evidence>
<evidence type="ECO:0000313" key="14">
    <source>
        <dbReference type="Proteomes" id="UP000238274"/>
    </source>
</evidence>
<evidence type="ECO:0000256" key="4">
    <source>
        <dbReference type="ARBA" id="ARBA00012477"/>
    </source>
</evidence>
<protein>
    <recommendedName>
        <fullName evidence="4">ribonuclease Z</fullName>
        <ecNumber evidence="4">3.1.26.11</ecNumber>
    </recommendedName>
</protein>
<evidence type="ECO:0000256" key="8">
    <source>
        <dbReference type="ARBA" id="ARBA00022759"/>
    </source>
</evidence>
<comment type="caution">
    <text evidence="13">The sequence shown here is derived from an EMBL/GenBank/DDBJ whole genome shotgun (WGS) entry which is preliminary data.</text>
</comment>
<reference evidence="13 14" key="1">
    <citation type="submission" date="2017-12" db="EMBL/GenBank/DDBJ databases">
        <title>Gene loss provides genomic basis for host adaptation in cereal stripe rust fungi.</title>
        <authorList>
            <person name="Xia C."/>
        </authorList>
    </citation>
    <scope>NUCLEOTIDE SEQUENCE [LARGE SCALE GENOMIC DNA]</scope>
    <source>
        <strain evidence="13 14">93TX-2</strain>
    </source>
</reference>
<keyword evidence="7" id="KW-0479">Metal-binding</keyword>
<accession>A0A2S4WDX4</accession>
<dbReference type="GO" id="GO:0005739">
    <property type="term" value="C:mitochondrion"/>
    <property type="evidence" value="ECO:0007669"/>
    <property type="project" value="TreeGrafter"/>
</dbReference>
<evidence type="ECO:0000256" key="1">
    <source>
        <dbReference type="ARBA" id="ARBA00000402"/>
    </source>
</evidence>
<feature type="region of interest" description="Disordered" evidence="11">
    <location>
        <begin position="639"/>
        <end position="699"/>
    </location>
</feature>
<dbReference type="Gene3D" id="3.60.15.10">
    <property type="entry name" value="Ribonuclease Z/Hydroxyacylglutathione hydrolase-like"/>
    <property type="match status" value="3"/>
</dbReference>
<dbReference type="GO" id="GO:0042781">
    <property type="term" value="F:3'-tRNA processing endoribonuclease activity"/>
    <property type="evidence" value="ECO:0007669"/>
    <property type="project" value="UniProtKB-EC"/>
</dbReference>